<name>A0ABW1LFN0_9ACTN</name>
<organism evidence="2 3">
    <name type="scientific">Nocardioides hankookensis</name>
    <dbReference type="NCBI Taxonomy" id="443157"/>
    <lineage>
        <taxon>Bacteria</taxon>
        <taxon>Bacillati</taxon>
        <taxon>Actinomycetota</taxon>
        <taxon>Actinomycetes</taxon>
        <taxon>Propionibacteriales</taxon>
        <taxon>Nocardioidaceae</taxon>
        <taxon>Nocardioides</taxon>
    </lineage>
</organism>
<sequence length="310" mass="34941">MADVDRETRLAELAARQARVVSRSQLYDLGFTRAEVRNHVRARRWSLLGRHCLVLHLGALTNEARHWSAVLEGGPRAVVDGASALVLAGLEHYEVDRIRISVPRGARIRHRGTGVDIRQTRRWAEDDTVETGGAPRTPPAVAAVRGALWAVSDRQAQLLMTMSVQQGLVSAEDLAVEMLRIRRDKRRLMLNQLVVELLGGVRSLGELDVVRGCRERGMPEPDKQVCRRTPNGTYYLDFRWSAWSVVVEVDGIQHAWIQNVVSDALRHNRLAIDGDVVLRLPILGLRFQPEDFFGQIRVALERAGWRRRAA</sequence>
<dbReference type="InterPro" id="IPR007569">
    <property type="entry name" value="DUF559"/>
</dbReference>
<dbReference type="Proteomes" id="UP001596135">
    <property type="component" value="Unassembled WGS sequence"/>
</dbReference>
<keyword evidence="3" id="KW-1185">Reference proteome</keyword>
<feature type="domain" description="DUF559" evidence="1">
    <location>
        <begin position="226"/>
        <end position="299"/>
    </location>
</feature>
<dbReference type="EMBL" id="JBHSRJ010000004">
    <property type="protein sequence ID" value="MFC6042766.1"/>
    <property type="molecule type" value="Genomic_DNA"/>
</dbReference>
<gene>
    <name evidence="2" type="ORF">ACFPYL_06765</name>
</gene>
<evidence type="ECO:0000313" key="3">
    <source>
        <dbReference type="Proteomes" id="UP001596135"/>
    </source>
</evidence>
<protein>
    <submittedName>
        <fullName evidence="2">DUF559 domain-containing protein</fullName>
    </submittedName>
</protein>
<accession>A0ABW1LFN0</accession>
<reference evidence="3" key="1">
    <citation type="journal article" date="2019" name="Int. J. Syst. Evol. Microbiol.">
        <title>The Global Catalogue of Microorganisms (GCM) 10K type strain sequencing project: providing services to taxonomists for standard genome sequencing and annotation.</title>
        <authorList>
            <consortium name="The Broad Institute Genomics Platform"/>
            <consortium name="The Broad Institute Genome Sequencing Center for Infectious Disease"/>
            <person name="Wu L."/>
            <person name="Ma J."/>
        </authorList>
    </citation>
    <scope>NUCLEOTIDE SEQUENCE [LARGE SCALE GENOMIC DNA]</scope>
    <source>
        <strain evidence="3">CCUG 54522</strain>
    </source>
</reference>
<evidence type="ECO:0000313" key="2">
    <source>
        <dbReference type="EMBL" id="MFC6042766.1"/>
    </source>
</evidence>
<evidence type="ECO:0000259" key="1">
    <source>
        <dbReference type="Pfam" id="PF04480"/>
    </source>
</evidence>
<dbReference type="Pfam" id="PF04480">
    <property type="entry name" value="DUF559"/>
    <property type="match status" value="1"/>
</dbReference>
<proteinExistence type="predicted"/>
<comment type="caution">
    <text evidence="2">The sequence shown here is derived from an EMBL/GenBank/DDBJ whole genome shotgun (WGS) entry which is preliminary data.</text>
</comment>
<dbReference type="RefSeq" id="WP_379152071.1">
    <property type="nucleotide sequence ID" value="NZ_JBHSRJ010000004.1"/>
</dbReference>